<dbReference type="EMBL" id="JASHIF010000011">
    <property type="protein sequence ID" value="MDI9860483.1"/>
    <property type="molecule type" value="Genomic_DNA"/>
</dbReference>
<keyword evidence="2" id="KW-0472">Membrane</keyword>
<accession>A0ABT6YA71</accession>
<reference evidence="3 4" key="1">
    <citation type="submission" date="2023-05" db="EMBL/GenBank/DDBJ databases">
        <title>Novel species of genus Flectobacillus isolated from stream in China.</title>
        <authorList>
            <person name="Lu H."/>
        </authorList>
    </citation>
    <scope>NUCLEOTIDE SEQUENCE [LARGE SCALE GENOMIC DNA]</scope>
    <source>
        <strain evidence="3 4">KCTC 42575</strain>
    </source>
</reference>
<organism evidence="3 4">
    <name type="scientific">Flectobacillus roseus</name>
    <dbReference type="NCBI Taxonomy" id="502259"/>
    <lineage>
        <taxon>Bacteria</taxon>
        <taxon>Pseudomonadati</taxon>
        <taxon>Bacteroidota</taxon>
        <taxon>Cytophagia</taxon>
        <taxon>Cytophagales</taxon>
        <taxon>Flectobacillaceae</taxon>
        <taxon>Flectobacillus</taxon>
    </lineage>
</organism>
<keyword evidence="2" id="KW-1133">Transmembrane helix</keyword>
<protein>
    <submittedName>
        <fullName evidence="3">Uncharacterized protein</fullName>
    </submittedName>
</protein>
<comment type="caution">
    <text evidence="3">The sequence shown here is derived from an EMBL/GenBank/DDBJ whole genome shotgun (WGS) entry which is preliminary data.</text>
</comment>
<evidence type="ECO:0000313" key="4">
    <source>
        <dbReference type="Proteomes" id="UP001236507"/>
    </source>
</evidence>
<feature type="coiled-coil region" evidence="1">
    <location>
        <begin position="7"/>
        <end position="34"/>
    </location>
</feature>
<keyword evidence="2" id="KW-0812">Transmembrane</keyword>
<sequence length="142" mass="15832">MLPALSSQNIAARKEQLQQEAQEYKNKIDNQVITIKTEATKIGTATLVIGGVLFGTYLLFKWLSPADKKTKVKEIVYDENTNLPVTVKEPKEESWIISSIKGYIMSFLIAIAKDKILEAISLMKESINADADDNNNLTPTTE</sequence>
<evidence type="ECO:0000313" key="3">
    <source>
        <dbReference type="EMBL" id="MDI9860483.1"/>
    </source>
</evidence>
<evidence type="ECO:0000256" key="1">
    <source>
        <dbReference type="SAM" id="Coils"/>
    </source>
</evidence>
<keyword evidence="1" id="KW-0175">Coiled coil</keyword>
<gene>
    <name evidence="3" type="ORF">QM524_14815</name>
</gene>
<evidence type="ECO:0000256" key="2">
    <source>
        <dbReference type="SAM" id="Phobius"/>
    </source>
</evidence>
<keyword evidence="4" id="KW-1185">Reference proteome</keyword>
<dbReference type="Proteomes" id="UP001236507">
    <property type="component" value="Unassembled WGS sequence"/>
</dbReference>
<feature type="transmembrane region" description="Helical" evidence="2">
    <location>
        <begin position="42"/>
        <end position="63"/>
    </location>
</feature>
<dbReference type="RefSeq" id="WP_283345179.1">
    <property type="nucleotide sequence ID" value="NZ_JASHIF010000011.1"/>
</dbReference>
<proteinExistence type="predicted"/>
<name>A0ABT6YA71_9BACT</name>